<dbReference type="Pfam" id="PF00919">
    <property type="entry name" value="UPF0004"/>
    <property type="match status" value="1"/>
</dbReference>
<dbReference type="Pfam" id="PF04055">
    <property type="entry name" value="Radical_SAM"/>
    <property type="match status" value="1"/>
</dbReference>
<dbReference type="InterPro" id="IPR058240">
    <property type="entry name" value="rSAM_sf"/>
</dbReference>
<dbReference type="PROSITE" id="PS50926">
    <property type="entry name" value="TRAM"/>
    <property type="match status" value="1"/>
</dbReference>
<comment type="cofactor">
    <cofactor evidence="11">
        <name>[4Fe-4S] cluster</name>
        <dbReference type="ChEBI" id="CHEBI:49883"/>
    </cofactor>
    <text evidence="11">Binds 1 or 2 [4Fe-4S] cluster. One cluster is coordinated with 3 cysteines and an exchangeable S-adenosyl-L-methionine.</text>
</comment>
<dbReference type="InterPro" id="IPR005839">
    <property type="entry name" value="Methylthiotransferase"/>
</dbReference>
<sequence>MKVYLETYGCTMNQADSDLIRGILSRKYQLANSIDEAKIAVINTCGVIEFTERKILRRMEELKRMGKIVIAAGCLTRIARDKVLKICDALVSPDNIHLIDEAVERALNGEKVELLSLNRIDKACMYRLKRRLNDNAIAIVSISEGCLGKCSYCATKMARGHLRSFSIENIISEIRDVISIGYKEIQLTSQDTGAYGLDRGYTLADLLEKISEIEGEFRVRVGMMNPQHAINILDDLINAFSSEKIYKFIHIPVQSGDNKVLEDMRRGYTVEDFIEIVKSFRKHFDDVTLSTDIIVGFPTESEESFWKSYELIKEVKPDIVNITRFSPRKGTLAAKMKDIPDWIKKERSRKLTELTRKIGLENNIKFVGRRKRVLITRRGKENTLLSRTDSYRPVIIDKGYIGEFTNVKICGATFNYLKGLVL</sequence>
<dbReference type="InterPro" id="IPR007197">
    <property type="entry name" value="rSAM"/>
</dbReference>
<evidence type="ECO:0000256" key="1">
    <source>
        <dbReference type="ARBA" id="ARBA00002399"/>
    </source>
</evidence>
<dbReference type="InterPro" id="IPR006466">
    <property type="entry name" value="MiaB-like_arc_euk"/>
</dbReference>
<evidence type="ECO:0000256" key="10">
    <source>
        <dbReference type="ARBA" id="ARBA00051661"/>
    </source>
</evidence>
<evidence type="ECO:0000256" key="7">
    <source>
        <dbReference type="ARBA" id="ARBA00022723"/>
    </source>
</evidence>
<evidence type="ECO:0000256" key="2">
    <source>
        <dbReference type="ARBA" id="ARBA00008616"/>
    </source>
</evidence>
<accession>A0A7C3ULA4</accession>
<proteinExistence type="inferred from homology"/>
<name>A0A7C3ULA4_9EURY</name>
<dbReference type="InterPro" id="IPR038135">
    <property type="entry name" value="Methylthiotransferase_N_sf"/>
</dbReference>
<dbReference type="GO" id="GO:0051539">
    <property type="term" value="F:4 iron, 4 sulfur cluster binding"/>
    <property type="evidence" value="ECO:0007669"/>
    <property type="project" value="UniProtKB-UniRule"/>
</dbReference>
<feature type="domain" description="Radical SAM core" evidence="14">
    <location>
        <begin position="132"/>
        <end position="361"/>
    </location>
</feature>
<dbReference type="EC" id="2.8.4.5" evidence="11"/>
<dbReference type="PANTHER" id="PTHR11918">
    <property type="entry name" value="RADICAL SAM PROTEINS"/>
    <property type="match status" value="1"/>
</dbReference>
<dbReference type="NCBIfam" id="TIGR00089">
    <property type="entry name" value="MiaB/RimO family radical SAM methylthiotransferase"/>
    <property type="match status" value="1"/>
</dbReference>
<dbReference type="GO" id="GO:0046872">
    <property type="term" value="F:metal ion binding"/>
    <property type="evidence" value="ECO:0007669"/>
    <property type="project" value="UniProtKB-UniRule"/>
</dbReference>
<organism evidence="15">
    <name type="scientific">Geoglobus ahangari</name>
    <dbReference type="NCBI Taxonomy" id="113653"/>
    <lineage>
        <taxon>Archaea</taxon>
        <taxon>Methanobacteriati</taxon>
        <taxon>Methanobacteriota</taxon>
        <taxon>Archaeoglobi</taxon>
        <taxon>Archaeoglobales</taxon>
        <taxon>Archaeoglobaceae</taxon>
        <taxon>Geoglobus</taxon>
    </lineage>
</organism>
<feature type="domain" description="MTTase N-terminal" evidence="13">
    <location>
        <begin position="1"/>
        <end position="108"/>
    </location>
</feature>
<dbReference type="PANTHER" id="PTHR11918:SF45">
    <property type="entry name" value="THREONYLCARBAMOYLADENOSINE TRNA METHYLTHIOTRANSFERASE"/>
    <property type="match status" value="1"/>
</dbReference>
<dbReference type="InterPro" id="IPR020612">
    <property type="entry name" value="Methylthiotransferase_CS"/>
</dbReference>
<keyword evidence="9 11" id="KW-0411">Iron-sulfur</keyword>
<evidence type="ECO:0000256" key="9">
    <source>
        <dbReference type="ARBA" id="ARBA00023014"/>
    </source>
</evidence>
<dbReference type="PROSITE" id="PS01278">
    <property type="entry name" value="MTTASE_RADICAL"/>
    <property type="match status" value="1"/>
</dbReference>
<dbReference type="EMBL" id="DTPI01000032">
    <property type="protein sequence ID" value="HGE66833.1"/>
    <property type="molecule type" value="Genomic_DNA"/>
</dbReference>
<keyword evidence="6 11" id="KW-0819">tRNA processing</keyword>
<gene>
    <name evidence="15" type="ORF">ENX77_06960</name>
</gene>
<evidence type="ECO:0000259" key="14">
    <source>
        <dbReference type="PROSITE" id="PS51918"/>
    </source>
</evidence>
<dbReference type="FunFam" id="3.40.50.12160:FF:000003">
    <property type="entry name" value="CDK5 regulatory subunit-associated protein 1"/>
    <property type="match status" value="1"/>
</dbReference>
<dbReference type="PROSITE" id="PS51918">
    <property type="entry name" value="RADICAL_SAM"/>
    <property type="match status" value="1"/>
</dbReference>
<feature type="domain" description="TRAM" evidence="12">
    <location>
        <begin position="364"/>
        <end position="422"/>
    </location>
</feature>
<keyword evidence="4 11" id="KW-0808">Transferase</keyword>
<evidence type="ECO:0000259" key="12">
    <source>
        <dbReference type="PROSITE" id="PS50926"/>
    </source>
</evidence>
<comment type="function">
    <text evidence="1 11">Catalyzes the methylthiolation of N6-threonylcarbamoyladenosine (t(6)A), leading to the formation of 2-methylthio-N6-threonylcarbamoyladenosine (ms(2)t(6)A) at position 37 in tRNAs that read codons beginning with adenine.</text>
</comment>
<dbReference type="SFLD" id="SFLDG01082">
    <property type="entry name" value="B12-binding_domain_containing"/>
    <property type="match status" value="1"/>
</dbReference>
<dbReference type="SUPFAM" id="SSF102114">
    <property type="entry name" value="Radical SAM enzymes"/>
    <property type="match status" value="1"/>
</dbReference>
<dbReference type="NCBIfam" id="TIGR01578">
    <property type="entry name" value="MiaB-like-B"/>
    <property type="match status" value="1"/>
</dbReference>
<keyword evidence="8 11" id="KW-0408">Iron</keyword>
<evidence type="ECO:0000256" key="11">
    <source>
        <dbReference type="RuleBase" id="RU368081"/>
    </source>
</evidence>
<dbReference type="Pfam" id="PF01938">
    <property type="entry name" value="TRAM"/>
    <property type="match status" value="1"/>
</dbReference>
<evidence type="ECO:0000313" key="15">
    <source>
        <dbReference type="EMBL" id="HGE66833.1"/>
    </source>
</evidence>
<dbReference type="InterPro" id="IPR023404">
    <property type="entry name" value="rSAM_horseshoe"/>
</dbReference>
<evidence type="ECO:0000256" key="6">
    <source>
        <dbReference type="ARBA" id="ARBA00022694"/>
    </source>
</evidence>
<dbReference type="PROSITE" id="PS51449">
    <property type="entry name" value="MTTASE_N"/>
    <property type="match status" value="1"/>
</dbReference>
<evidence type="ECO:0000256" key="5">
    <source>
        <dbReference type="ARBA" id="ARBA00022691"/>
    </source>
</evidence>
<protein>
    <recommendedName>
        <fullName evidence="11">tRNA-t(6)A37 methylthiotransferase</fullName>
        <ecNumber evidence="11">2.8.4.5</ecNumber>
    </recommendedName>
</protein>
<dbReference type="InterPro" id="IPR013848">
    <property type="entry name" value="Methylthiotransferase_N"/>
</dbReference>
<dbReference type="Gene3D" id="3.80.30.20">
    <property type="entry name" value="tm_1862 like domain"/>
    <property type="match status" value="1"/>
</dbReference>
<dbReference type="InterPro" id="IPR002792">
    <property type="entry name" value="TRAM_dom"/>
</dbReference>
<dbReference type="Gene3D" id="3.40.50.12160">
    <property type="entry name" value="Methylthiotransferase, N-terminal domain"/>
    <property type="match status" value="1"/>
</dbReference>
<comment type="similarity">
    <text evidence="2 11">Belongs to the methylthiotransferase family. CDKAL1 subfamily.</text>
</comment>
<evidence type="ECO:0000259" key="13">
    <source>
        <dbReference type="PROSITE" id="PS51449"/>
    </source>
</evidence>
<comment type="caution">
    <text evidence="15">The sequence shown here is derived from an EMBL/GenBank/DDBJ whole genome shotgun (WGS) entry which is preliminary data.</text>
</comment>
<dbReference type="AlphaFoldDB" id="A0A7C3ULA4"/>
<keyword evidence="7 11" id="KW-0479">Metal-binding</keyword>
<dbReference type="SFLD" id="SFLDG01061">
    <property type="entry name" value="methylthiotransferase"/>
    <property type="match status" value="1"/>
</dbReference>
<dbReference type="GO" id="GO:0035598">
    <property type="term" value="F:tRNA (N(6)-L-threonylcarbamoyladenosine(37)-C(2))-methylthiotransferase activity"/>
    <property type="evidence" value="ECO:0007669"/>
    <property type="project" value="UniProtKB-UniRule"/>
</dbReference>
<evidence type="ECO:0000256" key="8">
    <source>
        <dbReference type="ARBA" id="ARBA00023004"/>
    </source>
</evidence>
<reference evidence="15" key="1">
    <citation type="journal article" date="2020" name="mSystems">
        <title>Genome- and Community-Level Interaction Insights into Carbon Utilization and Element Cycling Functions of Hydrothermarchaeota in Hydrothermal Sediment.</title>
        <authorList>
            <person name="Zhou Z."/>
            <person name="Liu Y."/>
            <person name="Xu W."/>
            <person name="Pan J."/>
            <person name="Luo Z.H."/>
            <person name="Li M."/>
        </authorList>
    </citation>
    <scope>NUCLEOTIDE SEQUENCE [LARGE SCALE GENOMIC DNA]</scope>
    <source>
        <strain evidence="15">SpSt-97</strain>
    </source>
</reference>
<comment type="catalytic activity">
    <reaction evidence="10 11">
        <text>N(6)-L-threonylcarbamoyladenosine(37) in tRNA + (sulfur carrier)-SH + AH2 + 2 S-adenosyl-L-methionine = 2-methylsulfanyl-N(6)-L-threonylcarbamoyladenosine(37) in tRNA + (sulfur carrier)-H + 5'-deoxyadenosine + L-methionine + A + S-adenosyl-L-homocysteine + 2 H(+)</text>
        <dbReference type="Rhea" id="RHEA:37075"/>
        <dbReference type="Rhea" id="RHEA-COMP:10163"/>
        <dbReference type="Rhea" id="RHEA-COMP:11092"/>
        <dbReference type="Rhea" id="RHEA-COMP:14737"/>
        <dbReference type="Rhea" id="RHEA-COMP:14739"/>
        <dbReference type="ChEBI" id="CHEBI:13193"/>
        <dbReference type="ChEBI" id="CHEBI:15378"/>
        <dbReference type="ChEBI" id="CHEBI:17319"/>
        <dbReference type="ChEBI" id="CHEBI:17499"/>
        <dbReference type="ChEBI" id="CHEBI:29917"/>
        <dbReference type="ChEBI" id="CHEBI:57844"/>
        <dbReference type="ChEBI" id="CHEBI:57856"/>
        <dbReference type="ChEBI" id="CHEBI:59789"/>
        <dbReference type="ChEBI" id="CHEBI:64428"/>
        <dbReference type="ChEBI" id="CHEBI:74418"/>
        <dbReference type="ChEBI" id="CHEBI:74420"/>
        <dbReference type="EC" id="2.8.4.5"/>
    </reaction>
</comment>
<dbReference type="SFLD" id="SFLDS00029">
    <property type="entry name" value="Radical_SAM"/>
    <property type="match status" value="1"/>
</dbReference>
<evidence type="ECO:0000256" key="4">
    <source>
        <dbReference type="ARBA" id="ARBA00022679"/>
    </source>
</evidence>
<dbReference type="CDD" id="cd01335">
    <property type="entry name" value="Radical_SAM"/>
    <property type="match status" value="1"/>
</dbReference>
<dbReference type="FunFam" id="3.80.30.20:FF:000002">
    <property type="entry name" value="threonylcarbamoyladenosine tRNA methylthiotransferase isoform X2"/>
    <property type="match status" value="1"/>
</dbReference>
<keyword evidence="5 11" id="KW-0949">S-adenosyl-L-methionine</keyword>
<keyword evidence="3 11" id="KW-0004">4Fe-4S</keyword>
<dbReference type="SMART" id="SM00729">
    <property type="entry name" value="Elp3"/>
    <property type="match status" value="1"/>
</dbReference>
<evidence type="ECO:0000256" key="3">
    <source>
        <dbReference type="ARBA" id="ARBA00022485"/>
    </source>
</evidence>
<dbReference type="InterPro" id="IPR006638">
    <property type="entry name" value="Elp3/MiaA/NifB-like_rSAM"/>
</dbReference>